<organism evidence="1">
    <name type="scientific">Arion vulgaris</name>
    <dbReference type="NCBI Taxonomy" id="1028688"/>
    <lineage>
        <taxon>Eukaryota</taxon>
        <taxon>Metazoa</taxon>
        <taxon>Spiralia</taxon>
        <taxon>Lophotrochozoa</taxon>
        <taxon>Mollusca</taxon>
        <taxon>Gastropoda</taxon>
        <taxon>Heterobranchia</taxon>
        <taxon>Euthyneura</taxon>
        <taxon>Panpulmonata</taxon>
        <taxon>Eupulmonata</taxon>
        <taxon>Stylommatophora</taxon>
        <taxon>Helicina</taxon>
        <taxon>Arionoidea</taxon>
        <taxon>Arionidae</taxon>
        <taxon>Arion</taxon>
    </lineage>
</organism>
<reference evidence="1" key="1">
    <citation type="submission" date="2014-12" db="EMBL/GenBank/DDBJ databases">
        <title>Insight into the proteome of Arion vulgaris.</title>
        <authorList>
            <person name="Aradska J."/>
            <person name="Bulat T."/>
            <person name="Smidak R."/>
            <person name="Sarate P."/>
            <person name="Gangsoo J."/>
            <person name="Sialana F."/>
            <person name="Bilban M."/>
            <person name="Lubec G."/>
        </authorList>
    </citation>
    <scope>NUCLEOTIDE SEQUENCE</scope>
    <source>
        <tissue evidence="1">Skin</tissue>
    </source>
</reference>
<gene>
    <name evidence="1" type="primary">ORF28399</name>
</gene>
<feature type="non-terminal residue" evidence="1">
    <location>
        <position position="1"/>
    </location>
</feature>
<dbReference type="EMBL" id="HACG01009875">
    <property type="protein sequence ID" value="CEK56740.1"/>
    <property type="molecule type" value="Transcribed_RNA"/>
</dbReference>
<evidence type="ECO:0000313" key="1">
    <source>
        <dbReference type="EMBL" id="CEK56740.1"/>
    </source>
</evidence>
<feature type="non-terminal residue" evidence="1">
    <location>
        <position position="67"/>
    </location>
</feature>
<accession>A0A0B6YMK1</accession>
<protein>
    <submittedName>
        <fullName evidence="1">Uncharacterized protein</fullName>
    </submittedName>
</protein>
<name>A0A0B6YMK1_9EUPU</name>
<proteinExistence type="predicted"/>
<sequence length="67" mass="7652">CTDEMVTSEELAILSEEAVLSINYHLYLPFISQFIQFMSTKCSKKKTEKSVVTRCTSVLLKLMAYPL</sequence>
<dbReference type="AlphaFoldDB" id="A0A0B6YMK1"/>